<dbReference type="PROSITE" id="PS50104">
    <property type="entry name" value="TIR"/>
    <property type="match status" value="1"/>
</dbReference>
<gene>
    <name evidence="13" type="ORF">RRG08_034438</name>
</gene>
<accession>A0AAE0XSK1</accession>
<dbReference type="GO" id="GO:0038023">
    <property type="term" value="F:signaling receptor activity"/>
    <property type="evidence" value="ECO:0007669"/>
    <property type="project" value="TreeGrafter"/>
</dbReference>
<dbReference type="InterPro" id="IPR035897">
    <property type="entry name" value="Toll_tir_struct_dom_sf"/>
</dbReference>
<feature type="compositionally biased region" description="Basic and acidic residues" evidence="9">
    <location>
        <begin position="642"/>
        <end position="653"/>
    </location>
</feature>
<dbReference type="SMART" id="SM00255">
    <property type="entry name" value="TIR"/>
    <property type="match status" value="1"/>
</dbReference>
<feature type="compositionally biased region" description="Low complexity" evidence="9">
    <location>
        <begin position="654"/>
        <end position="665"/>
    </location>
</feature>
<evidence type="ECO:0000256" key="5">
    <source>
        <dbReference type="ARBA" id="ARBA00022729"/>
    </source>
</evidence>
<keyword evidence="7 10" id="KW-0472">Membrane</keyword>
<keyword evidence="14" id="KW-1185">Reference proteome</keyword>
<sequence>MSPQSVLPALYSFLVLFLVGTDLSFSSQIFIPPTWRAMCHSLADAAATPAPFFMFPFKSLNDLLGPKPRIGQSGNRAINITLACVIPNDRKIYWKLNDFRDWVIRNHINENTTPENRSVTYILQVACTVGANISLPWPMKVPGLRELYVRSCRLTDRYASYMDTVEASLPDELRVLDIRHSSWVMGTGSHDIGITPEETLNLTSAYECGQDTSLEMIILRNVSDVTDFGFDSLNFTTPRGKSNKVKTVELTPGLIEGVIKPEDSLIKDSEKAVSASQDFKQSLMPPPNTDFTNIEDSMSKEAQIDFLDLLKKSLNTRTRCQYSNLRVLDESMAQFTPLFHFEFLVQGANYPVLEIMNYSRIGMNKLPRELSEWRRYFPKLTFLDLTHNHISSVSVKKFPTLASTGRVTFDLRYNNISTLSMNMLAEWSRVDEFFVDIRNNPISCDCDMKDFILTLKRPLDQYLQQYEYVREMTCVTPDNLAGTMLKSVDEESMKCIDVVSSNRIALIVLGGTVFVLLLLMLVVIRYKVEIRILLYTRLHVRLPWDADASCHLKKYDAFVSYSNDDALWVYDNLVKFLEGSDTSSPSSSLPSSPESPHSSLPLFTTSGFSSFRSTSELSSNVSSVYKHVNNNISNNGSSITFHLDDMEGGEKSHSSSPSSSTSSLSYTRPGRRQFRLCLHQKDFVPGKTIVDNIVDCIEASRHTIIVLSPRFMKSHWAMEELRQAYRQSLVEKTRHLIVILLETVPKEDMDPLIARCCRTFTYLNANDSLFKDRLIFSLTTKDRYTRRRDRLAAKEKKRLQKMKVAGGQDNPAFTVQIPRPPEPVRGLSNISTTSTSVLTDYL</sequence>
<dbReference type="EMBL" id="JAWDGP010007719">
    <property type="protein sequence ID" value="KAK3707378.1"/>
    <property type="molecule type" value="Genomic_DNA"/>
</dbReference>
<comment type="similarity">
    <text evidence="2">Belongs to the Toll-like receptor family.</text>
</comment>
<keyword evidence="8" id="KW-0675">Receptor</keyword>
<dbReference type="PANTHER" id="PTHR24365">
    <property type="entry name" value="TOLL-LIKE RECEPTOR"/>
    <property type="match status" value="1"/>
</dbReference>
<dbReference type="SUPFAM" id="SSF52200">
    <property type="entry name" value="Toll/Interleukin receptor TIR domain"/>
    <property type="match status" value="2"/>
</dbReference>
<reference evidence="13" key="1">
    <citation type="journal article" date="2023" name="G3 (Bethesda)">
        <title>A reference genome for the long-term kleptoplast-retaining sea slug Elysia crispata morphotype clarki.</title>
        <authorList>
            <person name="Eastman K.E."/>
            <person name="Pendleton A.L."/>
            <person name="Shaikh M.A."/>
            <person name="Suttiyut T."/>
            <person name="Ogas R."/>
            <person name="Tomko P."/>
            <person name="Gavelis G."/>
            <person name="Widhalm J.R."/>
            <person name="Wisecaver J.H."/>
        </authorList>
    </citation>
    <scope>NUCLEOTIDE SEQUENCE</scope>
    <source>
        <strain evidence="13">ECLA1</strain>
    </source>
</reference>
<dbReference type="SUPFAM" id="SSF52058">
    <property type="entry name" value="L domain-like"/>
    <property type="match status" value="1"/>
</dbReference>
<feature type="transmembrane region" description="Helical" evidence="10">
    <location>
        <begin position="504"/>
        <end position="524"/>
    </location>
</feature>
<name>A0AAE0XSK1_9GAST</name>
<dbReference type="SMART" id="SM00082">
    <property type="entry name" value="LRRCT"/>
    <property type="match status" value="1"/>
</dbReference>
<keyword evidence="3" id="KW-0433">Leucine-rich repeat</keyword>
<keyword evidence="5 11" id="KW-0732">Signal</keyword>
<evidence type="ECO:0000256" key="2">
    <source>
        <dbReference type="ARBA" id="ARBA00009634"/>
    </source>
</evidence>
<evidence type="ECO:0000256" key="10">
    <source>
        <dbReference type="SAM" id="Phobius"/>
    </source>
</evidence>
<evidence type="ECO:0000256" key="8">
    <source>
        <dbReference type="ARBA" id="ARBA00023170"/>
    </source>
</evidence>
<dbReference type="Pfam" id="PF01582">
    <property type="entry name" value="TIR"/>
    <property type="match status" value="1"/>
</dbReference>
<dbReference type="InterPro" id="IPR032675">
    <property type="entry name" value="LRR_dom_sf"/>
</dbReference>
<evidence type="ECO:0000256" key="9">
    <source>
        <dbReference type="SAM" id="MobiDB-lite"/>
    </source>
</evidence>
<protein>
    <recommendedName>
        <fullName evidence="12">TIR domain-containing protein</fullName>
    </recommendedName>
</protein>
<organism evidence="13 14">
    <name type="scientific">Elysia crispata</name>
    <name type="common">lettuce slug</name>
    <dbReference type="NCBI Taxonomy" id="231223"/>
    <lineage>
        <taxon>Eukaryota</taxon>
        <taxon>Metazoa</taxon>
        <taxon>Spiralia</taxon>
        <taxon>Lophotrochozoa</taxon>
        <taxon>Mollusca</taxon>
        <taxon>Gastropoda</taxon>
        <taxon>Heterobranchia</taxon>
        <taxon>Euthyneura</taxon>
        <taxon>Panpulmonata</taxon>
        <taxon>Sacoglossa</taxon>
        <taxon>Placobranchoidea</taxon>
        <taxon>Plakobranchidae</taxon>
        <taxon>Elysia</taxon>
    </lineage>
</organism>
<dbReference type="InterPro" id="IPR000483">
    <property type="entry name" value="Cys-rich_flank_reg_C"/>
</dbReference>
<dbReference type="Proteomes" id="UP001283361">
    <property type="component" value="Unassembled WGS sequence"/>
</dbReference>
<feature type="domain" description="TIR" evidence="12">
    <location>
        <begin position="645"/>
        <end position="778"/>
    </location>
</feature>
<keyword evidence="4 10" id="KW-0812">Transmembrane</keyword>
<feature type="signal peptide" evidence="11">
    <location>
        <begin position="1"/>
        <end position="26"/>
    </location>
</feature>
<dbReference type="InterPro" id="IPR001611">
    <property type="entry name" value="Leu-rich_rpt"/>
</dbReference>
<evidence type="ECO:0000259" key="12">
    <source>
        <dbReference type="PROSITE" id="PS50104"/>
    </source>
</evidence>
<dbReference type="Gene3D" id="3.80.10.10">
    <property type="entry name" value="Ribonuclease Inhibitor"/>
    <property type="match status" value="1"/>
</dbReference>
<dbReference type="Gene3D" id="3.40.50.10140">
    <property type="entry name" value="Toll/interleukin-1 receptor homology (TIR) domain"/>
    <property type="match status" value="1"/>
</dbReference>
<evidence type="ECO:0000256" key="7">
    <source>
        <dbReference type="ARBA" id="ARBA00023136"/>
    </source>
</evidence>
<evidence type="ECO:0000313" key="13">
    <source>
        <dbReference type="EMBL" id="KAK3707378.1"/>
    </source>
</evidence>
<proteinExistence type="inferred from homology"/>
<dbReference type="InterPro" id="IPR000157">
    <property type="entry name" value="TIR_dom"/>
</dbReference>
<evidence type="ECO:0000256" key="6">
    <source>
        <dbReference type="ARBA" id="ARBA00022989"/>
    </source>
</evidence>
<evidence type="ECO:0000256" key="11">
    <source>
        <dbReference type="SAM" id="SignalP"/>
    </source>
</evidence>
<dbReference type="GO" id="GO:0007165">
    <property type="term" value="P:signal transduction"/>
    <property type="evidence" value="ECO:0007669"/>
    <property type="project" value="InterPro"/>
</dbReference>
<comment type="caution">
    <text evidence="13">The sequence shown here is derived from an EMBL/GenBank/DDBJ whole genome shotgun (WGS) entry which is preliminary data.</text>
</comment>
<dbReference type="PANTHER" id="PTHR24365:SF541">
    <property type="entry name" value="PROTEIN TOLL-RELATED"/>
    <property type="match status" value="1"/>
</dbReference>
<evidence type="ECO:0000256" key="1">
    <source>
        <dbReference type="ARBA" id="ARBA00004167"/>
    </source>
</evidence>
<evidence type="ECO:0000256" key="4">
    <source>
        <dbReference type="ARBA" id="ARBA00022692"/>
    </source>
</evidence>
<keyword evidence="6 10" id="KW-1133">Transmembrane helix</keyword>
<dbReference type="GO" id="GO:0005886">
    <property type="term" value="C:plasma membrane"/>
    <property type="evidence" value="ECO:0007669"/>
    <property type="project" value="TreeGrafter"/>
</dbReference>
<dbReference type="AlphaFoldDB" id="A0AAE0XSK1"/>
<evidence type="ECO:0000256" key="3">
    <source>
        <dbReference type="ARBA" id="ARBA00022614"/>
    </source>
</evidence>
<feature type="region of interest" description="Disordered" evidence="9">
    <location>
        <begin position="639"/>
        <end position="667"/>
    </location>
</feature>
<evidence type="ECO:0000313" key="14">
    <source>
        <dbReference type="Proteomes" id="UP001283361"/>
    </source>
</evidence>
<feature type="chain" id="PRO_5041958587" description="TIR domain-containing protein" evidence="11">
    <location>
        <begin position="27"/>
        <end position="842"/>
    </location>
</feature>
<comment type="subcellular location">
    <subcellularLocation>
        <location evidence="1">Membrane</location>
        <topology evidence="1">Single-pass membrane protein</topology>
    </subcellularLocation>
</comment>
<dbReference type="PROSITE" id="PS51450">
    <property type="entry name" value="LRR"/>
    <property type="match status" value="1"/>
</dbReference>
<feature type="region of interest" description="Disordered" evidence="9">
    <location>
        <begin position="810"/>
        <end position="830"/>
    </location>
</feature>